<dbReference type="AlphaFoldDB" id="A0AAV4RAR3"/>
<dbReference type="EMBL" id="BPLQ01005803">
    <property type="protein sequence ID" value="GIY17396.1"/>
    <property type="molecule type" value="Genomic_DNA"/>
</dbReference>
<organism evidence="1 2">
    <name type="scientific">Caerostris darwini</name>
    <dbReference type="NCBI Taxonomy" id="1538125"/>
    <lineage>
        <taxon>Eukaryota</taxon>
        <taxon>Metazoa</taxon>
        <taxon>Ecdysozoa</taxon>
        <taxon>Arthropoda</taxon>
        <taxon>Chelicerata</taxon>
        <taxon>Arachnida</taxon>
        <taxon>Araneae</taxon>
        <taxon>Araneomorphae</taxon>
        <taxon>Entelegynae</taxon>
        <taxon>Araneoidea</taxon>
        <taxon>Araneidae</taxon>
        <taxon>Caerostris</taxon>
    </lineage>
</organism>
<reference evidence="1 2" key="1">
    <citation type="submission" date="2021-06" db="EMBL/GenBank/DDBJ databases">
        <title>Caerostris darwini draft genome.</title>
        <authorList>
            <person name="Kono N."/>
            <person name="Arakawa K."/>
        </authorList>
    </citation>
    <scope>NUCLEOTIDE SEQUENCE [LARGE SCALE GENOMIC DNA]</scope>
</reference>
<name>A0AAV4RAR3_9ARAC</name>
<dbReference type="Proteomes" id="UP001054837">
    <property type="component" value="Unassembled WGS sequence"/>
</dbReference>
<comment type="caution">
    <text evidence="1">The sequence shown here is derived from an EMBL/GenBank/DDBJ whole genome shotgun (WGS) entry which is preliminary data.</text>
</comment>
<accession>A0AAV4RAR3</accession>
<proteinExistence type="predicted"/>
<keyword evidence="2" id="KW-1185">Reference proteome</keyword>
<sequence length="74" mass="8273">MPLQEMRADLPTAHLVPDGIFSKVGLEFTRTFLTAPKKSQGVELIKSYVCLFICCITKVIYLEIVQGPRIYGIA</sequence>
<gene>
    <name evidence="1" type="ORF">CDAR_1701</name>
</gene>
<evidence type="ECO:0000313" key="1">
    <source>
        <dbReference type="EMBL" id="GIY17396.1"/>
    </source>
</evidence>
<evidence type="ECO:0000313" key="2">
    <source>
        <dbReference type="Proteomes" id="UP001054837"/>
    </source>
</evidence>
<protein>
    <submittedName>
        <fullName evidence="1">Uncharacterized protein</fullName>
    </submittedName>
</protein>